<evidence type="ECO:0000313" key="3">
    <source>
        <dbReference type="Proteomes" id="UP000585050"/>
    </source>
</evidence>
<feature type="transmembrane region" description="Helical" evidence="1">
    <location>
        <begin position="60"/>
        <end position="79"/>
    </location>
</feature>
<feature type="transmembrane region" description="Helical" evidence="1">
    <location>
        <begin position="105"/>
        <end position="126"/>
    </location>
</feature>
<keyword evidence="1" id="KW-0472">Membrane</keyword>
<proteinExistence type="predicted"/>
<dbReference type="RefSeq" id="WP_168883336.1">
    <property type="nucleotide sequence ID" value="NZ_JABAIL010000004.1"/>
</dbReference>
<dbReference type="EMBL" id="JABAIL010000004">
    <property type="protein sequence ID" value="NLR92631.1"/>
    <property type="molecule type" value="Genomic_DNA"/>
</dbReference>
<protein>
    <submittedName>
        <fullName evidence="2">Uncharacterized protein</fullName>
    </submittedName>
</protein>
<keyword evidence="3" id="KW-1185">Reference proteome</keyword>
<reference evidence="2 3" key="1">
    <citation type="submission" date="2020-04" db="EMBL/GenBank/DDBJ databases">
        <title>Flammeovirga sp. SR4, a novel species isolated from seawater.</title>
        <authorList>
            <person name="Wang X."/>
        </authorList>
    </citation>
    <scope>NUCLEOTIDE SEQUENCE [LARGE SCALE GENOMIC DNA]</scope>
    <source>
        <strain evidence="2 3">SR4</strain>
    </source>
</reference>
<name>A0A7X8SLV6_9BACT</name>
<keyword evidence="1" id="KW-1133">Transmembrane helix</keyword>
<dbReference type="AlphaFoldDB" id="A0A7X8SLV6"/>
<keyword evidence="1" id="KW-0812">Transmembrane</keyword>
<gene>
    <name evidence="2" type="ORF">HGP29_15540</name>
</gene>
<comment type="caution">
    <text evidence="2">The sequence shown here is derived from an EMBL/GenBank/DDBJ whole genome shotgun (WGS) entry which is preliminary data.</text>
</comment>
<sequence>MKNQLEQTQSILYLGYIFLVILGIVNETLFYGQFDINILEYADILDVLLSPISRLTSNKVLMIISLLTVLGVIFIPRQLGKLKNKPWFIKLFNIKNPEENLETKLLSVLTVSSVIFFLGFFVGTGLGKGERLQKRMNEKTIEYNDKVLFLDGQTLNVEIVGKNSSYIFYVLEGEDNIQISPINGTVKTLTIQP</sequence>
<accession>A0A7X8SLV6</accession>
<dbReference type="Proteomes" id="UP000585050">
    <property type="component" value="Unassembled WGS sequence"/>
</dbReference>
<evidence type="ECO:0000313" key="2">
    <source>
        <dbReference type="EMBL" id="NLR92631.1"/>
    </source>
</evidence>
<feature type="transmembrane region" description="Helical" evidence="1">
    <location>
        <begin position="12"/>
        <end position="31"/>
    </location>
</feature>
<organism evidence="2 3">
    <name type="scientific">Flammeovirga agarivorans</name>
    <dbReference type="NCBI Taxonomy" id="2726742"/>
    <lineage>
        <taxon>Bacteria</taxon>
        <taxon>Pseudomonadati</taxon>
        <taxon>Bacteroidota</taxon>
        <taxon>Cytophagia</taxon>
        <taxon>Cytophagales</taxon>
        <taxon>Flammeovirgaceae</taxon>
        <taxon>Flammeovirga</taxon>
    </lineage>
</organism>
<evidence type="ECO:0000256" key="1">
    <source>
        <dbReference type="SAM" id="Phobius"/>
    </source>
</evidence>